<dbReference type="Pfam" id="PF00535">
    <property type="entry name" value="Glycos_transf_2"/>
    <property type="match status" value="1"/>
</dbReference>
<dbReference type="OrthoDB" id="9810303at2"/>
<sequence length="241" mass="25781">MTDSQPSLLVVLPAYNEQEALPGVLAELAAVAPRAGVLVVDDGSTDASAEVARSYGARVVRLPYNSGVGAALRTGLLVGSRDRVDAVVQCDADGQHPPAAIELLLERLGDADIVIGARFAGAGDYRVRGPRKWAMGLLAFTMSRLHRTRLTDVTSGFRAFGPRAIEVLSRELPPEYLGDTVEALIIAQAYNLRVVQVGVSMRERQGGVPSQDPLRSTAYLARVVTMLVLSLPRLIRRKAAA</sequence>
<dbReference type="PANTHER" id="PTHR48090:SF7">
    <property type="entry name" value="RFBJ PROTEIN"/>
    <property type="match status" value="1"/>
</dbReference>
<comment type="caution">
    <text evidence="3">The sequence shown here is derived from an EMBL/GenBank/DDBJ whole genome shotgun (WGS) entry which is preliminary data.</text>
</comment>
<dbReference type="EMBL" id="VDFR01000027">
    <property type="protein sequence ID" value="TNC49229.1"/>
    <property type="molecule type" value="Genomic_DNA"/>
</dbReference>
<name>A0A5C4M9V1_9ACTN</name>
<dbReference type="PANTHER" id="PTHR48090">
    <property type="entry name" value="UNDECAPRENYL-PHOSPHATE 4-DEOXY-4-FORMAMIDO-L-ARABINOSE TRANSFERASE-RELATED"/>
    <property type="match status" value="1"/>
</dbReference>
<dbReference type="InterPro" id="IPR001173">
    <property type="entry name" value="Glyco_trans_2-like"/>
</dbReference>
<dbReference type="GO" id="GO:0016740">
    <property type="term" value="F:transferase activity"/>
    <property type="evidence" value="ECO:0007669"/>
    <property type="project" value="UniProtKB-KW"/>
</dbReference>
<organism evidence="3 5">
    <name type="scientific">Mumia zhuanghuii</name>
    <dbReference type="NCBI Taxonomy" id="2585211"/>
    <lineage>
        <taxon>Bacteria</taxon>
        <taxon>Bacillati</taxon>
        <taxon>Actinomycetota</taxon>
        <taxon>Actinomycetes</taxon>
        <taxon>Propionibacteriales</taxon>
        <taxon>Nocardioidaceae</taxon>
        <taxon>Mumia</taxon>
    </lineage>
</organism>
<dbReference type="InterPro" id="IPR050256">
    <property type="entry name" value="Glycosyltransferase_2"/>
</dbReference>
<gene>
    <name evidence="4" type="ORF">FHE65_05770</name>
    <name evidence="3" type="ORF">FHE65_32845</name>
</gene>
<dbReference type="InterPro" id="IPR029044">
    <property type="entry name" value="Nucleotide-diphossugar_trans"/>
</dbReference>
<comment type="similarity">
    <text evidence="1">Belongs to the glycosyltransferase 2 family.</text>
</comment>
<dbReference type="CDD" id="cd04179">
    <property type="entry name" value="DPM_DPG-synthase_like"/>
    <property type="match status" value="1"/>
</dbReference>
<dbReference type="SUPFAM" id="SSF53448">
    <property type="entry name" value="Nucleotide-diphospho-sugar transferases"/>
    <property type="match status" value="1"/>
</dbReference>
<protein>
    <submittedName>
        <fullName evidence="3">Glycosyltransferase family 2 protein</fullName>
    </submittedName>
</protein>
<evidence type="ECO:0000256" key="1">
    <source>
        <dbReference type="ARBA" id="ARBA00006739"/>
    </source>
</evidence>
<dbReference type="RefSeq" id="WP_139105491.1">
    <property type="nucleotide sequence ID" value="NZ_VDFR01000027.1"/>
</dbReference>
<evidence type="ECO:0000259" key="2">
    <source>
        <dbReference type="Pfam" id="PF00535"/>
    </source>
</evidence>
<evidence type="ECO:0000313" key="4">
    <source>
        <dbReference type="EMBL" id="TNC49229.1"/>
    </source>
</evidence>
<dbReference type="EMBL" id="VDFR01000217">
    <property type="protein sequence ID" value="TNC30465.1"/>
    <property type="molecule type" value="Genomic_DNA"/>
</dbReference>
<accession>A0A5C4M9V1</accession>
<dbReference type="Proteomes" id="UP000306740">
    <property type="component" value="Unassembled WGS sequence"/>
</dbReference>
<dbReference type="Gene3D" id="3.90.550.10">
    <property type="entry name" value="Spore Coat Polysaccharide Biosynthesis Protein SpsA, Chain A"/>
    <property type="match status" value="1"/>
</dbReference>
<keyword evidence="3" id="KW-0808">Transferase</keyword>
<evidence type="ECO:0000313" key="5">
    <source>
        <dbReference type="Proteomes" id="UP000306740"/>
    </source>
</evidence>
<reference evidence="3 5" key="1">
    <citation type="submission" date="2019-05" db="EMBL/GenBank/DDBJ databases">
        <title>Mumia sp. nov., isolated from the intestinal contents of plateau pika (Ochotona curzoniae) in the Qinghai-Tibet plateau of China.</title>
        <authorList>
            <person name="Tian Z."/>
        </authorList>
    </citation>
    <scope>NUCLEOTIDE SEQUENCE [LARGE SCALE GENOMIC DNA]</scope>
    <source>
        <strain evidence="5">527</strain>
        <strain evidence="3">Z527</strain>
    </source>
</reference>
<proteinExistence type="inferred from homology"/>
<feature type="domain" description="Glycosyltransferase 2-like" evidence="2">
    <location>
        <begin position="10"/>
        <end position="160"/>
    </location>
</feature>
<dbReference type="AlphaFoldDB" id="A0A5C4M9V1"/>
<evidence type="ECO:0000313" key="3">
    <source>
        <dbReference type="EMBL" id="TNC30465.1"/>
    </source>
</evidence>